<accession>A0A4Y7Q7Y6</accession>
<feature type="compositionally biased region" description="Basic and acidic residues" evidence="5">
    <location>
        <begin position="99"/>
        <end position="113"/>
    </location>
</feature>
<organism evidence="7 8">
    <name type="scientific">Rickenella mellea</name>
    <dbReference type="NCBI Taxonomy" id="50990"/>
    <lineage>
        <taxon>Eukaryota</taxon>
        <taxon>Fungi</taxon>
        <taxon>Dikarya</taxon>
        <taxon>Basidiomycota</taxon>
        <taxon>Agaricomycotina</taxon>
        <taxon>Agaricomycetes</taxon>
        <taxon>Hymenochaetales</taxon>
        <taxon>Rickenellaceae</taxon>
        <taxon>Rickenella</taxon>
    </lineage>
</organism>
<evidence type="ECO:0000256" key="1">
    <source>
        <dbReference type="ARBA" id="ARBA00004604"/>
    </source>
</evidence>
<dbReference type="SUPFAM" id="SSF54928">
    <property type="entry name" value="RNA-binding domain, RBD"/>
    <property type="match status" value="1"/>
</dbReference>
<keyword evidence="2 4" id="KW-0694">RNA-binding</keyword>
<dbReference type="AlphaFoldDB" id="A0A4Y7Q7Y6"/>
<dbReference type="OrthoDB" id="21467at2759"/>
<dbReference type="SMART" id="SM00360">
    <property type="entry name" value="RRM"/>
    <property type="match status" value="1"/>
</dbReference>
<reference evidence="7 8" key="1">
    <citation type="submission" date="2018-06" db="EMBL/GenBank/DDBJ databases">
        <title>A transcriptomic atlas of mushroom development highlights an independent origin of complex multicellularity.</title>
        <authorList>
            <consortium name="DOE Joint Genome Institute"/>
            <person name="Krizsan K."/>
            <person name="Almasi E."/>
            <person name="Merenyi Z."/>
            <person name="Sahu N."/>
            <person name="Viragh M."/>
            <person name="Koszo T."/>
            <person name="Mondo S."/>
            <person name="Kiss B."/>
            <person name="Balint B."/>
            <person name="Kues U."/>
            <person name="Barry K."/>
            <person name="Hegedus J.C."/>
            <person name="Henrissat B."/>
            <person name="Johnson J."/>
            <person name="Lipzen A."/>
            <person name="Ohm R."/>
            <person name="Nagy I."/>
            <person name="Pangilinan J."/>
            <person name="Yan J."/>
            <person name="Xiong Y."/>
            <person name="Grigoriev I.V."/>
            <person name="Hibbett D.S."/>
            <person name="Nagy L.G."/>
        </authorList>
    </citation>
    <scope>NUCLEOTIDE SEQUENCE [LARGE SCALE GENOMIC DNA]</scope>
    <source>
        <strain evidence="7 8">SZMC22713</strain>
    </source>
</reference>
<name>A0A4Y7Q7Y6_9AGAM</name>
<dbReference type="InterPro" id="IPR000504">
    <property type="entry name" value="RRM_dom"/>
</dbReference>
<evidence type="ECO:0000256" key="5">
    <source>
        <dbReference type="SAM" id="MobiDB-lite"/>
    </source>
</evidence>
<dbReference type="CDD" id="cd12307">
    <property type="entry name" value="RRM_NIFK_like"/>
    <property type="match status" value="1"/>
</dbReference>
<dbReference type="Pfam" id="PF00076">
    <property type="entry name" value="RRM_1"/>
    <property type="match status" value="1"/>
</dbReference>
<sequence>MARKGGIMVKSSKEKVEPYAKDAPRKAAQKQSRPLSDDGKQEKGDNDKEEGAGSGEEQQEEDEVLLHGFSSESDSSDEDDENDGVDPNPIDVGKLPTVAKDDASVRRKLEKAKKQPTDERGVLYLGRIPHGFYEDQMKAYFSQFGDITRLRLSRNKKTGRSKHYAFLEFSSSAVAAIVAETMDNYLLMGHILRCKVIPPEEVHSELWVGAGRKFRRVPQERVERVRQNKERTEEEREKAERRLLKRQDEKKRKLKDAGIEYDLDPVAYNKKTKPT</sequence>
<dbReference type="EMBL" id="ML170171">
    <property type="protein sequence ID" value="TDL23242.1"/>
    <property type="molecule type" value="Genomic_DNA"/>
</dbReference>
<evidence type="ECO:0000256" key="4">
    <source>
        <dbReference type="PROSITE-ProRule" id="PRU00176"/>
    </source>
</evidence>
<dbReference type="InterPro" id="IPR035979">
    <property type="entry name" value="RBD_domain_sf"/>
</dbReference>
<dbReference type="PROSITE" id="PS50102">
    <property type="entry name" value="RRM"/>
    <property type="match status" value="1"/>
</dbReference>
<evidence type="ECO:0000256" key="2">
    <source>
        <dbReference type="ARBA" id="ARBA00022884"/>
    </source>
</evidence>
<evidence type="ECO:0000256" key="3">
    <source>
        <dbReference type="ARBA" id="ARBA00023242"/>
    </source>
</evidence>
<dbReference type="VEuPathDB" id="FungiDB:BD410DRAFT_769122"/>
<dbReference type="STRING" id="50990.A0A4Y7Q7Y6"/>
<protein>
    <submittedName>
        <fullName evidence="7">RNA-binding domain-containing protein</fullName>
    </submittedName>
</protein>
<feature type="compositionally biased region" description="Basic and acidic residues" evidence="5">
    <location>
        <begin position="11"/>
        <end position="25"/>
    </location>
</feature>
<dbReference type="Proteomes" id="UP000294933">
    <property type="component" value="Unassembled WGS sequence"/>
</dbReference>
<feature type="compositionally biased region" description="Acidic residues" evidence="5">
    <location>
        <begin position="74"/>
        <end position="84"/>
    </location>
</feature>
<keyword evidence="3" id="KW-0539">Nucleus</keyword>
<proteinExistence type="predicted"/>
<evidence type="ECO:0000259" key="6">
    <source>
        <dbReference type="PROSITE" id="PS50102"/>
    </source>
</evidence>
<dbReference type="Gene3D" id="3.30.70.330">
    <property type="match status" value="1"/>
</dbReference>
<gene>
    <name evidence="7" type="ORF">BD410DRAFT_769122</name>
</gene>
<dbReference type="PANTHER" id="PTHR46754">
    <property type="entry name" value="MKI67 FHA DOMAIN-INTERACTING NUCLEOLAR PHOSPHOPROTEIN"/>
    <property type="match status" value="1"/>
</dbReference>
<evidence type="ECO:0000313" key="8">
    <source>
        <dbReference type="Proteomes" id="UP000294933"/>
    </source>
</evidence>
<keyword evidence="8" id="KW-1185">Reference proteome</keyword>
<comment type="subcellular location">
    <subcellularLocation>
        <location evidence="1">Nucleus</location>
        <location evidence="1">Nucleolus</location>
    </subcellularLocation>
</comment>
<feature type="region of interest" description="Disordered" evidence="5">
    <location>
        <begin position="224"/>
        <end position="251"/>
    </location>
</feature>
<feature type="region of interest" description="Disordered" evidence="5">
    <location>
        <begin position="1"/>
        <end position="113"/>
    </location>
</feature>
<feature type="domain" description="RRM" evidence="6">
    <location>
        <begin position="121"/>
        <end position="199"/>
    </location>
</feature>
<dbReference type="GO" id="GO:0003723">
    <property type="term" value="F:RNA binding"/>
    <property type="evidence" value="ECO:0007669"/>
    <property type="project" value="UniProtKB-UniRule"/>
</dbReference>
<feature type="compositionally biased region" description="Basic and acidic residues" evidence="5">
    <location>
        <begin position="35"/>
        <end position="51"/>
    </location>
</feature>
<dbReference type="GO" id="GO:0005730">
    <property type="term" value="C:nucleolus"/>
    <property type="evidence" value="ECO:0007669"/>
    <property type="project" value="UniProtKB-SubCell"/>
</dbReference>
<evidence type="ECO:0000313" key="7">
    <source>
        <dbReference type="EMBL" id="TDL23242.1"/>
    </source>
</evidence>
<dbReference type="InterPro" id="IPR012677">
    <property type="entry name" value="Nucleotide-bd_a/b_plait_sf"/>
</dbReference>